<keyword evidence="1" id="KW-0812">Transmembrane</keyword>
<keyword evidence="1" id="KW-0472">Membrane</keyword>
<dbReference type="AlphaFoldDB" id="A0A0R3QMB8"/>
<dbReference type="Proteomes" id="UP000280834">
    <property type="component" value="Unassembled WGS sequence"/>
</dbReference>
<sequence length="39" mass="4776">MHFIIHIHVRFVMCRLFILFVFLIDTAIFTILISEKRKI</sequence>
<keyword evidence="1" id="KW-1133">Transmembrane helix</keyword>
<proteinExistence type="predicted"/>
<evidence type="ECO:0000256" key="1">
    <source>
        <dbReference type="SAM" id="Phobius"/>
    </source>
</evidence>
<reference evidence="2 3" key="2">
    <citation type="submission" date="2018-11" db="EMBL/GenBank/DDBJ databases">
        <authorList>
            <consortium name="Pathogen Informatics"/>
        </authorList>
    </citation>
    <scope>NUCLEOTIDE SEQUENCE [LARGE SCALE GENOMIC DNA]</scope>
</reference>
<dbReference type="WBParaSite" id="BTMF_0000885301-mRNA-1">
    <property type="protein sequence ID" value="BTMF_0000885301-mRNA-1"/>
    <property type="gene ID" value="BTMF_0000885301"/>
</dbReference>
<dbReference type="EMBL" id="UZAG01015741">
    <property type="protein sequence ID" value="VDO22987.1"/>
    <property type="molecule type" value="Genomic_DNA"/>
</dbReference>
<feature type="transmembrane region" description="Helical" evidence="1">
    <location>
        <begin position="12"/>
        <end position="33"/>
    </location>
</feature>
<evidence type="ECO:0000313" key="2">
    <source>
        <dbReference type="EMBL" id="VDO22987.1"/>
    </source>
</evidence>
<reference evidence="4" key="1">
    <citation type="submission" date="2017-02" db="UniProtKB">
        <authorList>
            <consortium name="WormBaseParasite"/>
        </authorList>
    </citation>
    <scope>IDENTIFICATION</scope>
</reference>
<accession>A0A0R3QMB8</accession>
<name>A0A0R3QMB8_9BILA</name>
<gene>
    <name evidence="2" type="ORF">BTMF_LOCUS6904</name>
</gene>
<evidence type="ECO:0000313" key="3">
    <source>
        <dbReference type="Proteomes" id="UP000280834"/>
    </source>
</evidence>
<organism evidence="4">
    <name type="scientific">Brugia timori</name>
    <dbReference type="NCBI Taxonomy" id="42155"/>
    <lineage>
        <taxon>Eukaryota</taxon>
        <taxon>Metazoa</taxon>
        <taxon>Ecdysozoa</taxon>
        <taxon>Nematoda</taxon>
        <taxon>Chromadorea</taxon>
        <taxon>Rhabditida</taxon>
        <taxon>Spirurina</taxon>
        <taxon>Spiruromorpha</taxon>
        <taxon>Filarioidea</taxon>
        <taxon>Onchocercidae</taxon>
        <taxon>Brugia</taxon>
    </lineage>
</organism>
<keyword evidence="3" id="KW-1185">Reference proteome</keyword>
<evidence type="ECO:0000313" key="4">
    <source>
        <dbReference type="WBParaSite" id="BTMF_0000885301-mRNA-1"/>
    </source>
</evidence>
<protein>
    <submittedName>
        <fullName evidence="4">7TM_GPCR_Srx domain-containing protein</fullName>
    </submittedName>
</protein>